<gene>
    <name evidence="2" type="ORF">PCASD_08140</name>
</gene>
<dbReference type="EMBL" id="PGCI01000035">
    <property type="protein sequence ID" value="PLW46906.1"/>
    <property type="molecule type" value="Genomic_DNA"/>
</dbReference>
<feature type="region of interest" description="Disordered" evidence="1">
    <location>
        <begin position="1"/>
        <end position="31"/>
    </location>
</feature>
<evidence type="ECO:0000313" key="2">
    <source>
        <dbReference type="EMBL" id="PLW46906.1"/>
    </source>
</evidence>
<accession>A0A2N5VAG3</accession>
<dbReference type="AlphaFoldDB" id="A0A2N5VAG3"/>
<dbReference type="Proteomes" id="UP000235392">
    <property type="component" value="Unassembled WGS sequence"/>
</dbReference>
<reference evidence="2 3" key="1">
    <citation type="submission" date="2017-11" db="EMBL/GenBank/DDBJ databases">
        <title>De novo assembly and phasing of dikaryotic genomes from two isolates of Puccinia coronata f. sp. avenae, the causal agent of oat crown rust.</title>
        <authorList>
            <person name="Miller M.E."/>
            <person name="Zhang Y."/>
            <person name="Omidvar V."/>
            <person name="Sperschneider J."/>
            <person name="Schwessinger B."/>
            <person name="Raley C."/>
            <person name="Palmer J.M."/>
            <person name="Garnica D."/>
            <person name="Upadhyaya N."/>
            <person name="Rathjen J."/>
            <person name="Taylor J.M."/>
            <person name="Park R.F."/>
            <person name="Dodds P.N."/>
            <person name="Hirsch C.D."/>
            <person name="Kianian S.F."/>
            <person name="Figueroa M."/>
        </authorList>
    </citation>
    <scope>NUCLEOTIDE SEQUENCE [LARGE SCALE GENOMIC DNA]</scope>
    <source>
        <strain evidence="2">12SD80</strain>
    </source>
</reference>
<name>A0A2N5VAG3_9BASI</name>
<feature type="compositionally biased region" description="Basic and acidic residues" evidence="1">
    <location>
        <begin position="1"/>
        <end position="10"/>
    </location>
</feature>
<comment type="caution">
    <text evidence="2">The sequence shown here is derived from an EMBL/GenBank/DDBJ whole genome shotgun (WGS) entry which is preliminary data.</text>
</comment>
<protein>
    <submittedName>
        <fullName evidence="2">Uncharacterized protein</fullName>
    </submittedName>
</protein>
<proteinExistence type="predicted"/>
<evidence type="ECO:0000313" key="3">
    <source>
        <dbReference type="Proteomes" id="UP000235392"/>
    </source>
</evidence>
<organism evidence="2 3">
    <name type="scientific">Puccinia coronata f. sp. avenae</name>
    <dbReference type="NCBI Taxonomy" id="200324"/>
    <lineage>
        <taxon>Eukaryota</taxon>
        <taxon>Fungi</taxon>
        <taxon>Dikarya</taxon>
        <taxon>Basidiomycota</taxon>
        <taxon>Pucciniomycotina</taxon>
        <taxon>Pucciniomycetes</taxon>
        <taxon>Pucciniales</taxon>
        <taxon>Pucciniaceae</taxon>
        <taxon>Puccinia</taxon>
    </lineage>
</organism>
<sequence>MAFKPSKEENQSALNKANVNKLDSRIQPQQSGMLTNNNTVELGLMLINFVV</sequence>
<evidence type="ECO:0000256" key="1">
    <source>
        <dbReference type="SAM" id="MobiDB-lite"/>
    </source>
</evidence>